<sequence>MPNKHRILFIGAGRMAEAIFAGLLTTSKEYIEEIIVSNRSNREKLTQLQTQYDLSITTDWKQHIKSVDTIVLAMPPSAHEELLAELSPLISNQLVVTVAAGIGPSYLEARLPENTPVAWIMPNTAAGIGKSISLYTTGNSVDERHHETLQLLLKGIGTSQFCTEEEVHQLTAVTGSAPAFLYHFAEGLIEATKSYGIDEETAKHLVIQMIAGSAAMLQQNQDPAMLREQVTTPGGSTAEGLKVLYENNFSEVIQQAVEATNKKARGN</sequence>
<dbReference type="PATRIC" id="fig|86662.23.peg.176"/>
<dbReference type="GO" id="GO:0055129">
    <property type="term" value="P:L-proline biosynthetic process"/>
    <property type="evidence" value="ECO:0007669"/>
    <property type="project" value="UniProtKB-UniRule"/>
</dbReference>
<evidence type="ECO:0000313" key="13">
    <source>
        <dbReference type="Proteomes" id="UP000175835"/>
    </source>
</evidence>
<evidence type="ECO:0000256" key="7">
    <source>
        <dbReference type="NCBIfam" id="TIGR00112"/>
    </source>
</evidence>
<evidence type="ECO:0000313" key="12">
    <source>
        <dbReference type="EMBL" id="SCB66253.1"/>
    </source>
</evidence>
<organism evidence="11 13">
    <name type="scientific">Bacillus mycoides</name>
    <dbReference type="NCBI Taxonomy" id="1405"/>
    <lineage>
        <taxon>Bacteria</taxon>
        <taxon>Bacillati</taxon>
        <taxon>Bacillota</taxon>
        <taxon>Bacilli</taxon>
        <taxon>Bacillales</taxon>
        <taxon>Bacillaceae</taxon>
        <taxon>Bacillus</taxon>
        <taxon>Bacillus cereus group</taxon>
    </lineage>
</organism>
<dbReference type="GO" id="GO:0005737">
    <property type="term" value="C:cytoplasm"/>
    <property type="evidence" value="ECO:0007669"/>
    <property type="project" value="UniProtKB-SubCell"/>
</dbReference>
<keyword evidence="3 6" id="KW-0521">NADP</keyword>
<evidence type="ECO:0000256" key="2">
    <source>
        <dbReference type="ARBA" id="ARBA00022650"/>
    </source>
</evidence>
<dbReference type="Gene3D" id="3.40.50.720">
    <property type="entry name" value="NAD(P)-binding Rossmann-like Domain"/>
    <property type="match status" value="1"/>
</dbReference>
<dbReference type="UniPathway" id="UPA00098">
    <property type="reaction ID" value="UER00361"/>
</dbReference>
<accession>A0A1C3Z6V1</accession>
<feature type="binding site" evidence="8">
    <location>
        <begin position="10"/>
        <end position="15"/>
    </location>
    <ligand>
        <name>NADP(+)</name>
        <dbReference type="ChEBI" id="CHEBI:58349"/>
    </ligand>
</feature>
<feature type="domain" description="Pyrroline-5-carboxylate reductase catalytic N-terminal" evidence="9">
    <location>
        <begin position="6"/>
        <end position="101"/>
    </location>
</feature>
<dbReference type="PANTHER" id="PTHR11645">
    <property type="entry name" value="PYRROLINE-5-CARBOXYLATE REDUCTASE"/>
    <property type="match status" value="1"/>
</dbReference>
<keyword evidence="6" id="KW-0028">Amino-acid biosynthesis</keyword>
<evidence type="ECO:0000256" key="1">
    <source>
        <dbReference type="ARBA" id="ARBA00005525"/>
    </source>
</evidence>
<dbReference type="InterPro" id="IPR008927">
    <property type="entry name" value="6-PGluconate_DH-like_C_sf"/>
</dbReference>
<comment type="similarity">
    <text evidence="1 6">Belongs to the pyrroline-5-carboxylate reductase family.</text>
</comment>
<dbReference type="GO" id="GO:0004735">
    <property type="term" value="F:pyrroline-5-carboxylate reductase activity"/>
    <property type="evidence" value="ECO:0007669"/>
    <property type="project" value="UniProtKB-UniRule"/>
</dbReference>
<keyword evidence="6" id="KW-0963">Cytoplasm</keyword>
<dbReference type="Gene3D" id="1.10.3730.10">
    <property type="entry name" value="ProC C-terminal domain-like"/>
    <property type="match status" value="1"/>
</dbReference>
<dbReference type="InterPro" id="IPR000304">
    <property type="entry name" value="Pyrroline-COOH_reductase"/>
</dbReference>
<keyword evidence="2 6" id="KW-0641">Proline biosynthesis</keyword>
<evidence type="ECO:0000259" key="9">
    <source>
        <dbReference type="Pfam" id="PF03807"/>
    </source>
</evidence>
<comment type="function">
    <text evidence="5 6">Catalyzes the reduction of 1-pyrroline-5-carboxylate (PCA) to L-proline.</text>
</comment>
<protein>
    <recommendedName>
        <fullName evidence="6 7">Pyrroline-5-carboxylate reductase</fullName>
        <shortName evidence="6">P5C reductase</shortName>
        <shortName evidence="6">P5CR</shortName>
        <ecNumber evidence="6 7">1.5.1.2</ecNumber>
    </recommendedName>
    <alternativeName>
        <fullName evidence="6">PCA reductase</fullName>
    </alternativeName>
</protein>
<dbReference type="Pfam" id="PF14748">
    <property type="entry name" value="P5CR_dimer"/>
    <property type="match status" value="1"/>
</dbReference>
<evidence type="ECO:0000313" key="14">
    <source>
        <dbReference type="Proteomes" id="UP000195696"/>
    </source>
</evidence>
<dbReference type="Proteomes" id="UP000175835">
    <property type="component" value="Unassembled WGS sequence"/>
</dbReference>
<dbReference type="AlphaFoldDB" id="A0A1C3Z6V1"/>
<feature type="binding site" evidence="8">
    <location>
        <begin position="73"/>
        <end position="76"/>
    </location>
    <ligand>
        <name>NADP(+)</name>
        <dbReference type="ChEBI" id="CHEBI:58349"/>
    </ligand>
</feature>
<evidence type="ECO:0000259" key="10">
    <source>
        <dbReference type="Pfam" id="PF14748"/>
    </source>
</evidence>
<proteinExistence type="inferred from homology"/>
<evidence type="ECO:0000256" key="4">
    <source>
        <dbReference type="ARBA" id="ARBA00023002"/>
    </source>
</evidence>
<dbReference type="EMBL" id="FMAK01000004">
    <property type="protein sequence ID" value="SCB66253.1"/>
    <property type="molecule type" value="Genomic_DNA"/>
</dbReference>
<dbReference type="InterPro" id="IPR029036">
    <property type="entry name" value="P5CR_dimer"/>
</dbReference>
<name>A0A1C3Z6V1_BACMY</name>
<dbReference type="Proteomes" id="UP000195696">
    <property type="component" value="Unassembled WGS sequence"/>
</dbReference>
<dbReference type="SUPFAM" id="SSF48179">
    <property type="entry name" value="6-phosphogluconate dehydrogenase C-terminal domain-like"/>
    <property type="match status" value="1"/>
</dbReference>
<dbReference type="InterPro" id="IPR028939">
    <property type="entry name" value="P5C_Rdtase_cat_N"/>
</dbReference>
<reference evidence="11 13" key="1">
    <citation type="submission" date="2016-05" db="EMBL/GenBank/DDBJ databases">
        <title>Bacillus thuringiensis and Bacillus weihenstephanensis as novel biocontrol agents of wilt causing Verticillium species.</title>
        <authorList>
            <person name="Hollensteiner J."/>
            <person name="Wemheuer F."/>
            <person name="Harting R."/>
            <person name="Kolarzyk A."/>
            <person name="Diaz-Valerio S."/>
            <person name="Poehlein A."/>
            <person name="Brzuszkiewicz E."/>
            <person name="Nesemann K."/>
            <person name="Braus-Stromeyer S."/>
            <person name="Braus G."/>
            <person name="Daniel R."/>
            <person name="Liesegang H."/>
        </authorList>
    </citation>
    <scope>NUCLEOTIDE SEQUENCE [LARGE SCALE GENOMIC DNA]</scope>
    <source>
        <strain evidence="11 13">GOE11</strain>
    </source>
</reference>
<evidence type="ECO:0000256" key="8">
    <source>
        <dbReference type="PIRSR" id="PIRSR000193-1"/>
    </source>
</evidence>
<dbReference type="InterPro" id="IPR036291">
    <property type="entry name" value="NAD(P)-bd_dom_sf"/>
</dbReference>
<dbReference type="NCBIfam" id="TIGR00112">
    <property type="entry name" value="proC"/>
    <property type="match status" value="1"/>
</dbReference>
<feature type="domain" description="Pyrroline-5-carboxylate reductase dimerisation" evidence="10">
    <location>
        <begin position="164"/>
        <end position="265"/>
    </location>
</feature>
<evidence type="ECO:0000256" key="3">
    <source>
        <dbReference type="ARBA" id="ARBA00022857"/>
    </source>
</evidence>
<dbReference type="EC" id="1.5.1.2" evidence="6 7"/>
<comment type="subcellular location">
    <subcellularLocation>
        <location evidence="6">Cytoplasm</location>
    </subcellularLocation>
</comment>
<comment type="catalytic activity">
    <reaction evidence="6">
        <text>L-proline + NADP(+) = (S)-1-pyrroline-5-carboxylate + NADPH + 2 H(+)</text>
        <dbReference type="Rhea" id="RHEA:14109"/>
        <dbReference type="ChEBI" id="CHEBI:15378"/>
        <dbReference type="ChEBI" id="CHEBI:17388"/>
        <dbReference type="ChEBI" id="CHEBI:57783"/>
        <dbReference type="ChEBI" id="CHEBI:58349"/>
        <dbReference type="ChEBI" id="CHEBI:60039"/>
        <dbReference type="EC" id="1.5.1.2"/>
    </reaction>
</comment>
<evidence type="ECO:0000256" key="6">
    <source>
        <dbReference type="HAMAP-Rule" id="MF_01925"/>
    </source>
</evidence>
<dbReference type="HAMAP" id="MF_01925">
    <property type="entry name" value="P5C_reductase"/>
    <property type="match status" value="1"/>
</dbReference>
<comment type="catalytic activity">
    <reaction evidence="6">
        <text>L-proline + NAD(+) = (S)-1-pyrroline-5-carboxylate + NADH + 2 H(+)</text>
        <dbReference type="Rhea" id="RHEA:14105"/>
        <dbReference type="ChEBI" id="CHEBI:15378"/>
        <dbReference type="ChEBI" id="CHEBI:17388"/>
        <dbReference type="ChEBI" id="CHEBI:57540"/>
        <dbReference type="ChEBI" id="CHEBI:57945"/>
        <dbReference type="ChEBI" id="CHEBI:60039"/>
        <dbReference type="EC" id="1.5.1.2"/>
    </reaction>
</comment>
<dbReference type="SUPFAM" id="SSF51735">
    <property type="entry name" value="NAD(P)-binding Rossmann-fold domains"/>
    <property type="match status" value="1"/>
</dbReference>
<evidence type="ECO:0000256" key="5">
    <source>
        <dbReference type="ARBA" id="ARBA00058118"/>
    </source>
</evidence>
<keyword evidence="4 6" id="KW-0560">Oxidoreductase</keyword>
<dbReference type="FunFam" id="1.10.3730.10:FF:000001">
    <property type="entry name" value="Pyrroline-5-carboxylate reductase"/>
    <property type="match status" value="1"/>
</dbReference>
<dbReference type="EMBL" id="LXLX01000005">
    <property type="protein sequence ID" value="OFE01903.1"/>
    <property type="molecule type" value="Genomic_DNA"/>
</dbReference>
<gene>
    <name evidence="6" type="primary">proC</name>
    <name evidence="12" type="ORF">BWGO95_00181</name>
    <name evidence="11" type="ORF">BWGOE11_02760</name>
</gene>
<evidence type="ECO:0000313" key="11">
    <source>
        <dbReference type="EMBL" id="OFE01903.1"/>
    </source>
</evidence>
<dbReference type="Pfam" id="PF03807">
    <property type="entry name" value="F420_oxidored"/>
    <property type="match status" value="1"/>
</dbReference>
<reference evidence="12 14" key="2">
    <citation type="submission" date="2016-08" db="EMBL/GenBank/DDBJ databases">
        <authorList>
            <person name="Seilhamer J.J."/>
        </authorList>
    </citation>
    <scope>NUCLEOTIDE SEQUENCE [LARGE SCALE GENOMIC DNA]</scope>
    <source>
        <strain evidence="12 14">SDA_GO95</strain>
    </source>
</reference>
<comment type="pathway">
    <text evidence="6">Amino-acid biosynthesis; L-proline biosynthesis; L-proline from L-glutamate 5-semialdehyde: step 1/1.</text>
</comment>
<dbReference type="PANTHER" id="PTHR11645:SF49">
    <property type="entry name" value="PYRROLINE-5-CARBOXYLATE REDUCTASE 1"/>
    <property type="match status" value="1"/>
</dbReference>
<dbReference type="PIRSF" id="PIRSF000193">
    <property type="entry name" value="Pyrrol-5-carb_rd"/>
    <property type="match status" value="1"/>
</dbReference>
<dbReference type="RefSeq" id="WP_002113376.1">
    <property type="nucleotide sequence ID" value="NZ_CP035953.1"/>
</dbReference>